<evidence type="ECO:0000256" key="1">
    <source>
        <dbReference type="SAM" id="MobiDB-lite"/>
    </source>
</evidence>
<evidence type="ECO:0000313" key="2">
    <source>
        <dbReference type="EMBL" id="KAH3711798.1"/>
    </source>
</evidence>
<name>A0A9D4BXC9_DREPO</name>
<proteinExistence type="predicted"/>
<reference evidence="2" key="1">
    <citation type="journal article" date="2019" name="bioRxiv">
        <title>The Genome of the Zebra Mussel, Dreissena polymorpha: A Resource for Invasive Species Research.</title>
        <authorList>
            <person name="McCartney M.A."/>
            <person name="Auch B."/>
            <person name="Kono T."/>
            <person name="Mallez S."/>
            <person name="Zhang Y."/>
            <person name="Obille A."/>
            <person name="Becker A."/>
            <person name="Abrahante J.E."/>
            <person name="Garbe J."/>
            <person name="Badalamenti J.P."/>
            <person name="Herman A."/>
            <person name="Mangelson H."/>
            <person name="Liachko I."/>
            <person name="Sullivan S."/>
            <person name="Sone E.D."/>
            <person name="Koren S."/>
            <person name="Silverstein K.A.T."/>
            <person name="Beckman K.B."/>
            <person name="Gohl D.M."/>
        </authorList>
    </citation>
    <scope>NUCLEOTIDE SEQUENCE</scope>
    <source>
        <strain evidence="2">Duluth1</strain>
        <tissue evidence="2">Whole animal</tissue>
    </source>
</reference>
<dbReference type="Proteomes" id="UP000828390">
    <property type="component" value="Unassembled WGS sequence"/>
</dbReference>
<organism evidence="2 3">
    <name type="scientific">Dreissena polymorpha</name>
    <name type="common">Zebra mussel</name>
    <name type="synonym">Mytilus polymorpha</name>
    <dbReference type="NCBI Taxonomy" id="45954"/>
    <lineage>
        <taxon>Eukaryota</taxon>
        <taxon>Metazoa</taxon>
        <taxon>Spiralia</taxon>
        <taxon>Lophotrochozoa</taxon>
        <taxon>Mollusca</taxon>
        <taxon>Bivalvia</taxon>
        <taxon>Autobranchia</taxon>
        <taxon>Heteroconchia</taxon>
        <taxon>Euheterodonta</taxon>
        <taxon>Imparidentia</taxon>
        <taxon>Neoheterodontei</taxon>
        <taxon>Myida</taxon>
        <taxon>Dreissenoidea</taxon>
        <taxon>Dreissenidae</taxon>
        <taxon>Dreissena</taxon>
    </lineage>
</organism>
<keyword evidence="3" id="KW-1185">Reference proteome</keyword>
<protein>
    <submittedName>
        <fullName evidence="2">Uncharacterized protein</fullName>
    </submittedName>
</protein>
<accession>A0A9D4BXC9</accession>
<gene>
    <name evidence="2" type="ORF">DPMN_071472</name>
</gene>
<dbReference type="AlphaFoldDB" id="A0A9D4BXC9"/>
<evidence type="ECO:0000313" key="3">
    <source>
        <dbReference type="Proteomes" id="UP000828390"/>
    </source>
</evidence>
<feature type="region of interest" description="Disordered" evidence="1">
    <location>
        <begin position="146"/>
        <end position="187"/>
    </location>
</feature>
<sequence>MRARTEAQILTEVENGHYKIVDEKPLIISALGAIPKSDSSKFRSRPFDVPLPRMKDHKLCPVKAIFHAAQSTRQADANGPAFYSMQHGEIIADANDDDVHLKIIIEKSLRTPLESLYGLTRFAQSEDEYIKAVLFRKLSFQSEHSISIMPPRQRRTKAPRAAKDAQVEEQPESPCLPLHDQEEPTAP</sequence>
<comment type="caution">
    <text evidence="2">The sequence shown here is derived from an EMBL/GenBank/DDBJ whole genome shotgun (WGS) entry which is preliminary data.</text>
</comment>
<reference evidence="2" key="2">
    <citation type="submission" date="2020-11" db="EMBL/GenBank/DDBJ databases">
        <authorList>
            <person name="McCartney M.A."/>
            <person name="Auch B."/>
            <person name="Kono T."/>
            <person name="Mallez S."/>
            <person name="Becker A."/>
            <person name="Gohl D.M."/>
            <person name="Silverstein K.A.T."/>
            <person name="Koren S."/>
            <person name="Bechman K.B."/>
            <person name="Herman A."/>
            <person name="Abrahante J.E."/>
            <person name="Garbe J."/>
        </authorList>
    </citation>
    <scope>NUCLEOTIDE SEQUENCE</scope>
    <source>
        <strain evidence="2">Duluth1</strain>
        <tissue evidence="2">Whole animal</tissue>
    </source>
</reference>
<dbReference type="EMBL" id="JAIWYP010000014">
    <property type="protein sequence ID" value="KAH3711798.1"/>
    <property type="molecule type" value="Genomic_DNA"/>
</dbReference>
<feature type="non-terminal residue" evidence="2">
    <location>
        <position position="1"/>
    </location>
</feature>